<comment type="caution">
    <text evidence="1">The sequence shown here is derived from an EMBL/GenBank/DDBJ whole genome shotgun (WGS) entry which is preliminary data.</text>
</comment>
<sequence>MSGRTISQLDLALPLTGDEWLPIVQNGVTRRLKISDLLRAGFTGSDIRSLKVAIDQDGQTVFTMPGDVYEVEQVQINGQGLSPESFTYSAPTLTILNLPYRLETVDELLIVYSALPAATQT</sequence>
<proteinExistence type="predicted"/>
<accession>A0A418VP97</accession>
<reference evidence="1 2" key="1">
    <citation type="submission" date="2018-09" db="EMBL/GenBank/DDBJ databases">
        <authorList>
            <person name="Zhu H."/>
        </authorList>
    </citation>
    <scope>NUCLEOTIDE SEQUENCE [LARGE SCALE GENOMIC DNA]</scope>
    <source>
        <strain evidence="1 2">K2W22B-5</strain>
    </source>
</reference>
<gene>
    <name evidence="1" type="ORF">D3877_23495</name>
</gene>
<protein>
    <submittedName>
        <fullName evidence="1">Uncharacterized protein</fullName>
    </submittedName>
</protein>
<evidence type="ECO:0000313" key="2">
    <source>
        <dbReference type="Proteomes" id="UP000283458"/>
    </source>
</evidence>
<dbReference type="Proteomes" id="UP000283458">
    <property type="component" value="Unassembled WGS sequence"/>
</dbReference>
<dbReference type="AlphaFoldDB" id="A0A418VP97"/>
<evidence type="ECO:0000313" key="1">
    <source>
        <dbReference type="EMBL" id="RJF78098.1"/>
    </source>
</evidence>
<name>A0A418VP97_9PROT</name>
<organism evidence="1 2">
    <name type="scientific">Azospirillum cavernae</name>
    <dbReference type="NCBI Taxonomy" id="2320860"/>
    <lineage>
        <taxon>Bacteria</taxon>
        <taxon>Pseudomonadati</taxon>
        <taxon>Pseudomonadota</taxon>
        <taxon>Alphaproteobacteria</taxon>
        <taxon>Rhodospirillales</taxon>
        <taxon>Azospirillaceae</taxon>
        <taxon>Azospirillum</taxon>
    </lineage>
</organism>
<dbReference type="RefSeq" id="WP_119833240.1">
    <property type="nucleotide sequence ID" value="NZ_QYUL01000004.1"/>
</dbReference>
<keyword evidence="2" id="KW-1185">Reference proteome</keyword>
<dbReference type="EMBL" id="QYUL01000004">
    <property type="protein sequence ID" value="RJF78098.1"/>
    <property type="molecule type" value="Genomic_DNA"/>
</dbReference>